<keyword evidence="4" id="KW-0472">Membrane</keyword>
<feature type="chain" id="PRO_5042505754" evidence="6">
    <location>
        <begin position="23"/>
        <end position="696"/>
    </location>
</feature>
<dbReference type="InterPro" id="IPR042425">
    <property type="entry name" value="APCDD1"/>
</dbReference>
<keyword evidence="3 6" id="KW-0732">Signal</keyword>
<evidence type="ECO:0000256" key="5">
    <source>
        <dbReference type="ARBA" id="ARBA00023180"/>
    </source>
</evidence>
<proteinExistence type="predicted"/>
<evidence type="ECO:0000313" key="8">
    <source>
        <dbReference type="Proteomes" id="UP000694920"/>
    </source>
</evidence>
<dbReference type="GeneID" id="107267733"/>
<keyword evidence="8" id="KW-1185">Reference proteome</keyword>
<dbReference type="GO" id="GO:0005886">
    <property type="term" value="C:plasma membrane"/>
    <property type="evidence" value="ECO:0007669"/>
    <property type="project" value="InterPro"/>
</dbReference>
<sequence length="696" mass="78328">MKDSRIILLSLRLILMGTCSLGTTEWNPDRAGDQCEAAIKETILADRATAADNTPSRLYATWLSQECEIRTGPEYVIRKYTFFENGTFFLMRHHYAEESCSVATHTVTARGTLRLLSPSAVTPGATEARVHLDTVHVVPLNRQVAHKFGHRVNVSCSPQPRWRPYVPQLIYEQRRLGYPLWEGPRYNSLQGHPPSRNHRGINCMEPLGIDFSELKLLRVQKKPMSSTGFGLGSSGKPRVELFLASLPPNVPSRQTYKPTSLQPAALLRIDTTSGCLVCSTIARGTETSPPVLHEVAALPALLGGAWLSSTCESFNGGLWIKRQLQIYSGDKLWTGRWDYYADPRCSMFLYAISAAGSYVQRAGRHRRDRTDADIDSNLSLDDIERVYPDSLALLSINNADYTGTDSKNVRNLYRKKRSFMKDTTDLKELMQNPLDIVKVDSKEDLYLMKSLRQKKALEEWMTQELARKIFDMYGMKRGKEEEMLPTIEEIKEAKGTSDDPDKKTEGILKTKRSLDEEDSYRHLLQNAQPSMAESFTAMLRGNQRYEETTKKPLGSFIPTGTTELDLHVAESTLIPGDPTVAAQCGNKGRPSNSWPRNCIVHAVEAPSTLRLRARVGVNWSGQYTLLLGARDDNLWDAPLQQCGPTASYNPGLRMHLRRSLGIRYGLYSSPAASIICNYYLTLVKLIFVYSIHRILL</sequence>
<feature type="domain" description="APCDD1" evidence="7">
    <location>
        <begin position="34"/>
        <end position="294"/>
    </location>
</feature>
<feature type="signal peptide" evidence="6">
    <location>
        <begin position="1"/>
        <end position="22"/>
    </location>
</feature>
<accession>A0AAJ7RHA0</accession>
<evidence type="ECO:0000259" key="7">
    <source>
        <dbReference type="SMART" id="SM01352"/>
    </source>
</evidence>
<evidence type="ECO:0000256" key="3">
    <source>
        <dbReference type="ARBA" id="ARBA00022729"/>
    </source>
</evidence>
<dbReference type="GO" id="GO:0030178">
    <property type="term" value="P:negative regulation of Wnt signaling pathway"/>
    <property type="evidence" value="ECO:0007669"/>
    <property type="project" value="InterPro"/>
</dbReference>
<dbReference type="InterPro" id="IPR029405">
    <property type="entry name" value="APCDD1_dom"/>
</dbReference>
<dbReference type="SMART" id="SM01352">
    <property type="entry name" value="APCDDC"/>
    <property type="match status" value="1"/>
</dbReference>
<gene>
    <name evidence="9" type="primary">LOC107267733</name>
</gene>
<dbReference type="PANTHER" id="PTHR31021">
    <property type="entry name" value="ADENOMATOSIS POLYPOSIS COLI DOWN-REGULATED 1"/>
    <property type="match status" value="1"/>
</dbReference>
<protein>
    <submittedName>
        <fullName evidence="9">Uncharacterized protein LOC107267733 isoform X2</fullName>
    </submittedName>
</protein>
<evidence type="ECO:0000256" key="4">
    <source>
        <dbReference type="ARBA" id="ARBA00023136"/>
    </source>
</evidence>
<organism evidence="8 9">
    <name type="scientific">Cephus cinctus</name>
    <name type="common">Wheat stem sawfly</name>
    <dbReference type="NCBI Taxonomy" id="211228"/>
    <lineage>
        <taxon>Eukaryota</taxon>
        <taxon>Metazoa</taxon>
        <taxon>Ecdysozoa</taxon>
        <taxon>Arthropoda</taxon>
        <taxon>Hexapoda</taxon>
        <taxon>Insecta</taxon>
        <taxon>Pterygota</taxon>
        <taxon>Neoptera</taxon>
        <taxon>Endopterygota</taxon>
        <taxon>Hymenoptera</taxon>
        <taxon>Cephoidea</taxon>
        <taxon>Cephidae</taxon>
        <taxon>Cephus</taxon>
    </lineage>
</organism>
<dbReference type="AlphaFoldDB" id="A0AAJ7RHA0"/>
<evidence type="ECO:0000313" key="9">
    <source>
        <dbReference type="RefSeq" id="XP_024940945.1"/>
    </source>
</evidence>
<comment type="subcellular location">
    <subcellularLocation>
        <location evidence="1">Membrane</location>
        <topology evidence="1">Single-pass membrane protein</topology>
    </subcellularLocation>
</comment>
<evidence type="ECO:0000256" key="6">
    <source>
        <dbReference type="SAM" id="SignalP"/>
    </source>
</evidence>
<keyword evidence="2" id="KW-0812">Transmembrane</keyword>
<name>A0AAJ7RHA0_CEPCN</name>
<dbReference type="Pfam" id="PF14921">
    <property type="entry name" value="APCDDC"/>
    <property type="match status" value="1"/>
</dbReference>
<evidence type="ECO:0000256" key="1">
    <source>
        <dbReference type="ARBA" id="ARBA00004167"/>
    </source>
</evidence>
<dbReference type="PANTHER" id="PTHR31021:SF1">
    <property type="entry name" value="CHROMOSOME UNDETERMINED SCAFFOLD_56, WHOLE GENOME SHOTGUN SEQUENCE"/>
    <property type="match status" value="1"/>
</dbReference>
<dbReference type="Proteomes" id="UP000694920">
    <property type="component" value="Unplaced"/>
</dbReference>
<dbReference type="RefSeq" id="XP_024940945.1">
    <property type="nucleotide sequence ID" value="XM_025085177.1"/>
</dbReference>
<dbReference type="GO" id="GO:0017147">
    <property type="term" value="F:Wnt-protein binding"/>
    <property type="evidence" value="ECO:0007669"/>
    <property type="project" value="InterPro"/>
</dbReference>
<evidence type="ECO:0000256" key="2">
    <source>
        <dbReference type="ARBA" id="ARBA00022692"/>
    </source>
</evidence>
<reference evidence="9" key="1">
    <citation type="submission" date="2025-08" db="UniProtKB">
        <authorList>
            <consortium name="RefSeq"/>
        </authorList>
    </citation>
    <scope>IDENTIFICATION</scope>
</reference>
<keyword evidence="5" id="KW-0325">Glycoprotein</keyword>